<dbReference type="SMART" id="SM00732">
    <property type="entry name" value="YqgFc"/>
    <property type="match status" value="1"/>
</dbReference>
<dbReference type="RefSeq" id="WP_029330468.1">
    <property type="nucleotide sequence ID" value="NZ_CP030103.1"/>
</dbReference>
<dbReference type="Proteomes" id="UP000249865">
    <property type="component" value="Chromosome"/>
</dbReference>
<dbReference type="AlphaFoldDB" id="A0A2Z4LM19"/>
<dbReference type="InterPro" id="IPR005227">
    <property type="entry name" value="YqgF"/>
</dbReference>
<keyword evidence="1" id="KW-0963">Cytoplasm</keyword>
<dbReference type="KEGG" id="mclo:DK849_01480"/>
<dbReference type="OrthoDB" id="9796140at2"/>
<comment type="similarity">
    <text evidence="1">Belongs to the YqgF HJR family.</text>
</comment>
<sequence>MRKLCLDLGTKSCGFAISDPLCIIATGLENYRFEENRFDLVIQRVKYYLNLTDYKNSIDTIILGYPVRMDLSKSERTYMVEKFAEMLKTEINLPIYFQDERQTTRNAEDILISAGFSRKKRKTKKDSLAAQLILEDYLRRYHG</sequence>
<dbReference type="PANTHER" id="PTHR33317:SF4">
    <property type="entry name" value="POLYNUCLEOTIDYL TRANSFERASE, RIBONUCLEASE H-LIKE SUPERFAMILY PROTEIN"/>
    <property type="match status" value="1"/>
</dbReference>
<gene>
    <name evidence="2" type="ORF">DK849_01480</name>
</gene>
<keyword evidence="1" id="KW-0378">Hydrolase</keyword>
<comment type="subcellular location">
    <subcellularLocation>
        <location evidence="1">Cytoplasm</location>
    </subcellularLocation>
</comment>
<proteinExistence type="inferred from homology"/>
<dbReference type="InterPro" id="IPR037027">
    <property type="entry name" value="YqgF/RNaseH-like_dom_sf"/>
</dbReference>
<reference evidence="3" key="1">
    <citation type="submission" date="2018-06" db="EMBL/GenBank/DDBJ databases">
        <title>Complete genome sequences of Mycoplasma anatis, M. anseris and M. cloacale type strains.</title>
        <authorList>
            <person name="Grozner D."/>
            <person name="Forro B."/>
            <person name="Sulyok K.M."/>
            <person name="Marton S."/>
            <person name="Kreizinger Z."/>
            <person name="Banyai K."/>
            <person name="Gyuranecz M."/>
        </authorList>
    </citation>
    <scope>NUCLEOTIDE SEQUENCE [LARGE SCALE GENOMIC DNA]</scope>
    <source>
        <strain evidence="3">NCTC 10199</strain>
    </source>
</reference>
<keyword evidence="1" id="KW-0540">Nuclease</keyword>
<dbReference type="GO" id="GO:0016788">
    <property type="term" value="F:hydrolase activity, acting on ester bonds"/>
    <property type="evidence" value="ECO:0007669"/>
    <property type="project" value="UniProtKB-UniRule"/>
</dbReference>
<dbReference type="CDD" id="cd16964">
    <property type="entry name" value="YqgF"/>
    <property type="match status" value="1"/>
</dbReference>
<evidence type="ECO:0000256" key="1">
    <source>
        <dbReference type="HAMAP-Rule" id="MF_00651"/>
    </source>
</evidence>
<name>A0A2Z4LM19_9BACT</name>
<dbReference type="EMBL" id="CP030103">
    <property type="protein sequence ID" value="AWX42744.1"/>
    <property type="molecule type" value="Genomic_DNA"/>
</dbReference>
<evidence type="ECO:0000313" key="2">
    <source>
        <dbReference type="EMBL" id="AWX42744.1"/>
    </source>
</evidence>
<dbReference type="GO" id="GO:0004518">
    <property type="term" value="F:nuclease activity"/>
    <property type="evidence" value="ECO:0007669"/>
    <property type="project" value="UniProtKB-KW"/>
</dbReference>
<dbReference type="GO" id="GO:0000967">
    <property type="term" value="P:rRNA 5'-end processing"/>
    <property type="evidence" value="ECO:0007669"/>
    <property type="project" value="UniProtKB-UniRule"/>
</dbReference>
<dbReference type="GO" id="GO:0005829">
    <property type="term" value="C:cytosol"/>
    <property type="evidence" value="ECO:0007669"/>
    <property type="project" value="TreeGrafter"/>
</dbReference>
<dbReference type="PANTHER" id="PTHR33317">
    <property type="entry name" value="POLYNUCLEOTIDYL TRANSFERASE, RIBONUCLEASE H-LIKE SUPERFAMILY PROTEIN"/>
    <property type="match status" value="1"/>
</dbReference>
<evidence type="ECO:0000313" key="3">
    <source>
        <dbReference type="Proteomes" id="UP000249865"/>
    </source>
</evidence>
<keyword evidence="3" id="KW-1185">Reference proteome</keyword>
<protein>
    <recommendedName>
        <fullName evidence="1">Putative pre-16S rRNA nuclease</fullName>
        <ecNumber evidence="1">3.1.-.-</ecNumber>
    </recommendedName>
</protein>
<keyword evidence="1" id="KW-0690">Ribosome biogenesis</keyword>
<dbReference type="NCBIfam" id="TIGR00250">
    <property type="entry name" value="RNAse_H_YqgF"/>
    <property type="match status" value="1"/>
</dbReference>
<dbReference type="Gene3D" id="3.30.420.140">
    <property type="entry name" value="YqgF/RNase H-like domain"/>
    <property type="match status" value="1"/>
</dbReference>
<dbReference type="SUPFAM" id="SSF53098">
    <property type="entry name" value="Ribonuclease H-like"/>
    <property type="match status" value="1"/>
</dbReference>
<dbReference type="InterPro" id="IPR012337">
    <property type="entry name" value="RNaseH-like_sf"/>
</dbReference>
<comment type="function">
    <text evidence="1">Could be a nuclease involved in processing of the 5'-end of pre-16S rRNA.</text>
</comment>
<dbReference type="InterPro" id="IPR006641">
    <property type="entry name" value="YqgF/RNaseH-like_dom"/>
</dbReference>
<accession>A0A2Z4LM19</accession>
<organism evidence="2 3">
    <name type="scientific">Metamycoplasma cloacale</name>
    <dbReference type="NCBI Taxonomy" id="92401"/>
    <lineage>
        <taxon>Bacteria</taxon>
        <taxon>Bacillati</taxon>
        <taxon>Mycoplasmatota</taxon>
        <taxon>Mycoplasmoidales</taxon>
        <taxon>Metamycoplasmataceae</taxon>
        <taxon>Metamycoplasma</taxon>
    </lineage>
</organism>
<dbReference type="Pfam" id="PF03652">
    <property type="entry name" value="RuvX"/>
    <property type="match status" value="1"/>
</dbReference>
<dbReference type="HAMAP" id="MF_00651">
    <property type="entry name" value="Nuclease_YqgF"/>
    <property type="match status" value="1"/>
</dbReference>
<dbReference type="EC" id="3.1.-.-" evidence="1"/>